<reference evidence="2 3" key="1">
    <citation type="submission" date="2015-01" db="EMBL/GenBank/DDBJ databases">
        <title>Genome sequence of Jeotgalibacillus alimentarius.</title>
        <authorList>
            <person name="Goh K.M."/>
            <person name="Chan K.-G."/>
            <person name="Yaakop A.S."/>
            <person name="Ee R."/>
            <person name="Gan H.M."/>
            <person name="Chan C.S."/>
        </authorList>
    </citation>
    <scope>NUCLEOTIDE SEQUENCE [LARGE SCALE GENOMIC DNA]</scope>
    <source>
        <strain evidence="2 3">YKJ-13</strain>
    </source>
</reference>
<protein>
    <submittedName>
        <fullName evidence="2">Uncharacterized protein</fullName>
    </submittedName>
</protein>
<feature type="region of interest" description="Disordered" evidence="1">
    <location>
        <begin position="47"/>
        <end position="103"/>
    </location>
</feature>
<gene>
    <name evidence="2" type="ORF">KP77_18720</name>
</gene>
<dbReference type="EMBL" id="JXRQ01000017">
    <property type="protein sequence ID" value="KIL50497.1"/>
    <property type="molecule type" value="Genomic_DNA"/>
</dbReference>
<dbReference type="STRING" id="135826.KP77_18720"/>
<evidence type="ECO:0000313" key="3">
    <source>
        <dbReference type="Proteomes" id="UP000031950"/>
    </source>
</evidence>
<name>A0A0C2VNN8_9BACL</name>
<dbReference type="AlphaFoldDB" id="A0A0C2VNN8"/>
<evidence type="ECO:0000256" key="1">
    <source>
        <dbReference type="SAM" id="MobiDB-lite"/>
    </source>
</evidence>
<dbReference type="PATRIC" id="fig|135826.4.peg.1867"/>
<dbReference type="RefSeq" id="WP_041122420.1">
    <property type="nucleotide sequence ID" value="NZ_JXRQ01000017.1"/>
</dbReference>
<comment type="caution">
    <text evidence="2">The sequence shown here is derived from an EMBL/GenBank/DDBJ whole genome shotgun (WGS) entry which is preliminary data.</text>
</comment>
<keyword evidence="3" id="KW-1185">Reference proteome</keyword>
<sequence>MGHKLIGLQVAIPKTVDAGKIADQQQQQSNINQSQVAAIAEKERLRKQESVNRYGESEKTKDKREREKGERRRNQPDEELQKASKPAAAETHPFKGRRMDFSG</sequence>
<feature type="compositionally biased region" description="Basic and acidic residues" evidence="1">
    <location>
        <begin position="47"/>
        <end position="82"/>
    </location>
</feature>
<proteinExistence type="predicted"/>
<evidence type="ECO:0000313" key="2">
    <source>
        <dbReference type="EMBL" id="KIL50497.1"/>
    </source>
</evidence>
<dbReference type="OrthoDB" id="2476294at2"/>
<organism evidence="2 3">
    <name type="scientific">Jeotgalibacillus alimentarius</name>
    <dbReference type="NCBI Taxonomy" id="135826"/>
    <lineage>
        <taxon>Bacteria</taxon>
        <taxon>Bacillati</taxon>
        <taxon>Bacillota</taxon>
        <taxon>Bacilli</taxon>
        <taxon>Bacillales</taxon>
        <taxon>Caryophanaceae</taxon>
        <taxon>Jeotgalibacillus</taxon>
    </lineage>
</organism>
<accession>A0A0C2VNN8</accession>
<dbReference type="Proteomes" id="UP000031950">
    <property type="component" value="Unassembled WGS sequence"/>
</dbReference>